<dbReference type="PANTHER" id="PTHR31941:SF1">
    <property type="entry name" value="CYTOSKELETAL SIGNALING PROTEIN SLM1"/>
    <property type="match status" value="1"/>
</dbReference>
<dbReference type="AlphaFoldDB" id="A0A218YU90"/>
<dbReference type="InterPro" id="IPR011993">
    <property type="entry name" value="PH-like_dom_sf"/>
</dbReference>
<dbReference type="Proteomes" id="UP000242519">
    <property type="component" value="Unassembled WGS sequence"/>
</dbReference>
<comment type="caution">
    <text evidence="4">The sequence shown here is derived from an EMBL/GenBank/DDBJ whole genome shotgun (WGS) entry which is preliminary data.</text>
</comment>
<dbReference type="PANTHER" id="PTHR31941">
    <property type="entry name" value="CYTOSKELETAL SIGNALING PROTEIN SLM1"/>
    <property type="match status" value="1"/>
</dbReference>
<evidence type="ECO:0000256" key="1">
    <source>
        <dbReference type="ARBA" id="ARBA00022553"/>
    </source>
</evidence>
<name>A0A218YU90_9HELO</name>
<evidence type="ECO:0000256" key="2">
    <source>
        <dbReference type="SAM" id="MobiDB-lite"/>
    </source>
</evidence>
<dbReference type="Gene3D" id="1.20.1270.60">
    <property type="entry name" value="Arfaptin homology (AH) domain/BAR domain"/>
    <property type="match status" value="1"/>
</dbReference>
<dbReference type="SUPFAM" id="SSF50729">
    <property type="entry name" value="PH domain-like"/>
    <property type="match status" value="1"/>
</dbReference>
<dbReference type="Pfam" id="PF20399">
    <property type="entry name" value="PH_20"/>
    <property type="match status" value="1"/>
</dbReference>
<proteinExistence type="predicted"/>
<keyword evidence="5" id="KW-1185">Reference proteome</keyword>
<feature type="region of interest" description="Disordered" evidence="2">
    <location>
        <begin position="1"/>
        <end position="34"/>
    </location>
</feature>
<evidence type="ECO:0000313" key="5">
    <source>
        <dbReference type="Proteomes" id="UP000242519"/>
    </source>
</evidence>
<feature type="region of interest" description="Disordered" evidence="2">
    <location>
        <begin position="467"/>
        <end position="491"/>
    </location>
</feature>
<gene>
    <name evidence="4" type="ORF">B2J93_8172</name>
</gene>
<dbReference type="InterPro" id="IPR001849">
    <property type="entry name" value="PH_domain"/>
</dbReference>
<dbReference type="SUPFAM" id="SSF103657">
    <property type="entry name" value="BAR/IMD domain-like"/>
    <property type="match status" value="1"/>
</dbReference>
<dbReference type="OrthoDB" id="2264563at2759"/>
<dbReference type="EMBL" id="MZNU01000404">
    <property type="protein sequence ID" value="OWO98252.1"/>
    <property type="molecule type" value="Genomic_DNA"/>
</dbReference>
<dbReference type="Pfam" id="PF20400">
    <property type="entry name" value="BAR_4"/>
    <property type="match status" value="1"/>
</dbReference>
<accession>A0A218YU90</accession>
<dbReference type="InterPro" id="IPR043453">
    <property type="entry name" value="Slm1_PH"/>
</dbReference>
<feature type="domain" description="PH" evidence="3">
    <location>
        <begin position="308"/>
        <end position="418"/>
    </location>
</feature>
<dbReference type="SMART" id="SM00233">
    <property type="entry name" value="PH"/>
    <property type="match status" value="1"/>
</dbReference>
<dbReference type="CDD" id="cd13311">
    <property type="entry name" value="PH_Slm1"/>
    <property type="match status" value="1"/>
</dbReference>
<protein>
    <recommendedName>
        <fullName evidence="3">PH domain-containing protein</fullName>
    </recommendedName>
</protein>
<dbReference type="Gene3D" id="2.30.29.30">
    <property type="entry name" value="Pleckstrin-homology domain (PH domain)/Phosphotyrosine-binding domain (PTB)"/>
    <property type="match status" value="1"/>
</dbReference>
<feature type="region of interest" description="Disordered" evidence="2">
    <location>
        <begin position="419"/>
        <end position="447"/>
    </location>
</feature>
<dbReference type="InterPro" id="IPR027267">
    <property type="entry name" value="AH/BAR_dom_sf"/>
</dbReference>
<organism evidence="4 5">
    <name type="scientific">Diplocarpon coronariae</name>
    <dbReference type="NCBI Taxonomy" id="2795749"/>
    <lineage>
        <taxon>Eukaryota</taxon>
        <taxon>Fungi</taxon>
        <taxon>Dikarya</taxon>
        <taxon>Ascomycota</taxon>
        <taxon>Pezizomycotina</taxon>
        <taxon>Leotiomycetes</taxon>
        <taxon>Helotiales</taxon>
        <taxon>Drepanopezizaceae</taxon>
        <taxon>Diplocarpon</taxon>
    </lineage>
</organism>
<evidence type="ECO:0000313" key="4">
    <source>
        <dbReference type="EMBL" id="OWO98252.1"/>
    </source>
</evidence>
<dbReference type="InParanoid" id="A0A218YU90"/>
<dbReference type="STRING" id="503106.A0A218YU90"/>
<feature type="compositionally biased region" description="Polar residues" evidence="2">
    <location>
        <begin position="17"/>
        <end position="27"/>
    </location>
</feature>
<reference evidence="4 5" key="1">
    <citation type="submission" date="2017-04" db="EMBL/GenBank/DDBJ databases">
        <title>Draft genome sequence of Marssonina coronaria NL1: causal agent of apple blotch.</title>
        <authorList>
            <person name="Cheng Q."/>
        </authorList>
    </citation>
    <scope>NUCLEOTIDE SEQUENCE [LARGE SCALE GENOMIC DNA]</scope>
    <source>
        <strain evidence="4 5">NL1</strain>
    </source>
</reference>
<dbReference type="InterPro" id="IPR046868">
    <property type="entry name" value="BAR_4"/>
</dbReference>
<dbReference type="PROSITE" id="PS50003">
    <property type="entry name" value="PH_DOMAIN"/>
    <property type="match status" value="1"/>
</dbReference>
<dbReference type="InterPro" id="IPR046869">
    <property type="entry name" value="SLM1/RGC1-like_PH"/>
</dbReference>
<evidence type="ECO:0000259" key="3">
    <source>
        <dbReference type="PROSITE" id="PS50003"/>
    </source>
</evidence>
<keyword evidence="1" id="KW-0597">Phosphoprotein</keyword>
<sequence length="491" mass="52846">MSAEKSGLPGSHPVTMPTRQFSASSAMSDDAIPAADPKNTSELLAERLQAWKHAVGYLEAYVSATEKVQKAHAKEYEKVLKSIADPLKEGHHFDQNLGGIASLFENMRTNTQGLANTHLETEKNIKGSVLPILDRLHKEIKNKSKELSSGAGKSAKEVEKARNVTQKHIELLGQHTASFGSMGGKLTANDDPYVVQRGVYHRLGKQVIEENNNKHDLVNVQNNFAQFESHIIEVIQQALTTFNQFVGGQAQKAEQLYGEILGTAQAIPLNFEWTGFVERYSNILVDPSSPDRTIDSIAFPNQDHQATKAVIEGTLERKSRNKLSMSGYSTGYYVVTPSKYLHEFKDSDNLRRDPVPEISIYLPDAVIGSTNGEKFNVKGKDVSKGIGGKLTGSSELQFKAHTASDAVKWYEAIRSVAGSAPATSDPVSPITATGPASLGDKHASQPPAYANNTALAALQTTDLAGGETVASPTAMSPAAANAVAPGTANKI</sequence>